<accession>A0A177G9A8</accession>
<comment type="caution">
    <text evidence="2">The sequence shown here is derived from an EMBL/GenBank/DDBJ whole genome shotgun (WGS) entry which is preliminary data.</text>
</comment>
<sequence length="67" mass="7026">MAEAIATQDKLLPLHDALFCESNPAPAKYAASLLGLAGETCRLPLAPLTEPSRQLVKAALIDVGLLN</sequence>
<proteinExistence type="predicted"/>
<dbReference type="InterPro" id="IPR013785">
    <property type="entry name" value="Aldolase_TIM"/>
</dbReference>
<dbReference type="InterPro" id="IPR002220">
    <property type="entry name" value="DapA-like"/>
</dbReference>
<dbReference type="SUPFAM" id="SSF51569">
    <property type="entry name" value="Aldolase"/>
    <property type="match status" value="1"/>
</dbReference>
<dbReference type="Gene3D" id="3.20.20.70">
    <property type="entry name" value="Aldolase class I"/>
    <property type="match status" value="1"/>
</dbReference>
<gene>
    <name evidence="2" type="ORF">Amal_02614</name>
</gene>
<protein>
    <submittedName>
        <fullName evidence="2">Dihydrodipicolinate synthase</fullName>
        <ecNumber evidence="2">4.3.3.7</ecNumber>
    </submittedName>
</protein>
<evidence type="ECO:0000313" key="2">
    <source>
        <dbReference type="EMBL" id="OAG76838.1"/>
    </source>
</evidence>
<dbReference type="GO" id="GO:0008840">
    <property type="term" value="F:4-hydroxy-tetrahydrodipicolinate synthase activity"/>
    <property type="evidence" value="ECO:0007669"/>
    <property type="project" value="UniProtKB-EC"/>
</dbReference>
<evidence type="ECO:0000256" key="1">
    <source>
        <dbReference type="ARBA" id="ARBA00023239"/>
    </source>
</evidence>
<name>A0A177G9A8_9PROT</name>
<dbReference type="EMBL" id="LVHD01000018">
    <property type="protein sequence ID" value="OAG76838.1"/>
    <property type="molecule type" value="Genomic_DNA"/>
</dbReference>
<dbReference type="Proteomes" id="UP000077349">
    <property type="component" value="Unassembled WGS sequence"/>
</dbReference>
<dbReference type="AlphaFoldDB" id="A0A177G9A8"/>
<keyword evidence="1 2" id="KW-0456">Lyase</keyword>
<reference evidence="2 3" key="1">
    <citation type="submission" date="2016-03" db="EMBL/GenBank/DDBJ databases">
        <title>Draft genome sequence of Acetobacter malorum CECT 7742, a strain isolated from strawberry vinegar.</title>
        <authorList>
            <person name="Sainz F."/>
            <person name="Mas A."/>
            <person name="Torija M.J."/>
        </authorList>
    </citation>
    <scope>NUCLEOTIDE SEQUENCE [LARGE SCALE GENOMIC DNA]</scope>
    <source>
        <strain evidence="2 3">CECT 7742</strain>
    </source>
</reference>
<dbReference type="PATRIC" id="fig|178901.16.peg.2783"/>
<dbReference type="Pfam" id="PF00701">
    <property type="entry name" value="DHDPS"/>
    <property type="match status" value="1"/>
</dbReference>
<organism evidence="2 3">
    <name type="scientific">Acetobacter malorum</name>
    <dbReference type="NCBI Taxonomy" id="178901"/>
    <lineage>
        <taxon>Bacteria</taxon>
        <taxon>Pseudomonadati</taxon>
        <taxon>Pseudomonadota</taxon>
        <taxon>Alphaproteobacteria</taxon>
        <taxon>Acetobacterales</taxon>
        <taxon>Acetobacteraceae</taxon>
        <taxon>Acetobacter</taxon>
    </lineage>
</organism>
<evidence type="ECO:0000313" key="3">
    <source>
        <dbReference type="Proteomes" id="UP000077349"/>
    </source>
</evidence>
<dbReference type="EC" id="4.3.3.7" evidence="2"/>